<dbReference type="Proteomes" id="UP000215459">
    <property type="component" value="Unassembled WGS sequence"/>
</dbReference>
<sequence length="170" mass="19979">MGRTHISIHFDEGRARMARLEYRLDHSENGYPVLYYYEPIDAEEISTRMVCDYFVKGKRVYEKISCTAGRNQSVILVREAEEEEVLSSEILQRPEWSGLRLEVREFREEAVYYPVVQTMHFSDADHLRTYLQSDAFDVNGRPWQKTSAEIDENRRVYVLYAIPISEGGSR</sequence>
<comment type="caution">
    <text evidence="1">The sequence shown here is derived from an EMBL/GenBank/DDBJ whole genome shotgun (WGS) entry which is preliminary data.</text>
</comment>
<evidence type="ECO:0000313" key="2">
    <source>
        <dbReference type="Proteomes" id="UP000215459"/>
    </source>
</evidence>
<keyword evidence="2" id="KW-1185">Reference proteome</keyword>
<evidence type="ECO:0000313" key="1">
    <source>
        <dbReference type="EMBL" id="OYD08079.1"/>
    </source>
</evidence>
<protein>
    <submittedName>
        <fullName evidence="1">Uncharacterized protein</fullName>
    </submittedName>
</protein>
<dbReference type="EMBL" id="NOWF01000004">
    <property type="protein sequence ID" value="OYD08079.1"/>
    <property type="molecule type" value="Genomic_DNA"/>
</dbReference>
<organism evidence="1 2">
    <name type="scientific">Paludifilum halophilum</name>
    <dbReference type="NCBI Taxonomy" id="1642702"/>
    <lineage>
        <taxon>Bacteria</taxon>
        <taxon>Bacillati</taxon>
        <taxon>Bacillota</taxon>
        <taxon>Bacilli</taxon>
        <taxon>Bacillales</taxon>
        <taxon>Thermoactinomycetaceae</taxon>
        <taxon>Paludifilum</taxon>
    </lineage>
</organism>
<proteinExistence type="predicted"/>
<dbReference type="AlphaFoldDB" id="A0A235B7W6"/>
<gene>
    <name evidence="1" type="ORF">CHM34_08170</name>
</gene>
<dbReference type="OrthoDB" id="1682087at2"/>
<reference evidence="1 2" key="1">
    <citation type="submission" date="2017-07" db="EMBL/GenBank/DDBJ databases">
        <title>The genome sequence of Paludifilum halophilum highlights mechanisms for microbial adaptation to high salt environemnts.</title>
        <authorList>
            <person name="Belbahri L."/>
        </authorList>
    </citation>
    <scope>NUCLEOTIDE SEQUENCE [LARGE SCALE GENOMIC DNA]</scope>
    <source>
        <strain evidence="1 2">DSM 102817</strain>
    </source>
</reference>
<accession>A0A235B7W6</accession>
<name>A0A235B7W6_9BACL</name>